<organism evidence="1 2">
    <name type="scientific">Gomphosphaeria aponina SAG 52.96 = DSM 107014</name>
    <dbReference type="NCBI Taxonomy" id="1521640"/>
    <lineage>
        <taxon>Bacteria</taxon>
        <taxon>Bacillati</taxon>
        <taxon>Cyanobacteriota</taxon>
        <taxon>Cyanophyceae</taxon>
        <taxon>Oscillatoriophycideae</taxon>
        <taxon>Chroococcales</taxon>
        <taxon>Gomphosphaeriaceae</taxon>
        <taxon>Gomphosphaeria</taxon>
    </lineage>
</organism>
<accession>A0A941JNF2</accession>
<proteinExistence type="predicted"/>
<dbReference type="Proteomes" id="UP000767446">
    <property type="component" value="Unassembled WGS sequence"/>
</dbReference>
<reference evidence="1" key="1">
    <citation type="submission" date="2021-02" db="EMBL/GenBank/DDBJ databases">
        <title>Metagenome analyses of Stigonema ocellatum DSM 106950, Chlorogloea purpurea SAG 13.99 and Gomphosphaeria aponina DSM 107014.</title>
        <authorList>
            <person name="Marter P."/>
            <person name="Huang S."/>
        </authorList>
    </citation>
    <scope>NUCLEOTIDE SEQUENCE</scope>
    <source>
        <strain evidence="1">JP213</strain>
    </source>
</reference>
<dbReference type="EMBL" id="JADQBC010000120">
    <property type="protein sequence ID" value="MBR8829259.1"/>
    <property type="molecule type" value="Genomic_DNA"/>
</dbReference>
<protein>
    <submittedName>
        <fullName evidence="1">Uncharacterized protein</fullName>
    </submittedName>
</protein>
<comment type="caution">
    <text evidence="1">The sequence shown here is derived from an EMBL/GenBank/DDBJ whole genome shotgun (WGS) entry which is preliminary data.</text>
</comment>
<gene>
    <name evidence="1" type="ORF">DSM107014_15400</name>
</gene>
<evidence type="ECO:0000313" key="2">
    <source>
        <dbReference type="Proteomes" id="UP000767446"/>
    </source>
</evidence>
<evidence type="ECO:0000313" key="1">
    <source>
        <dbReference type="EMBL" id="MBR8829259.1"/>
    </source>
</evidence>
<name>A0A941JNF2_9CHRO</name>
<sequence length="205" mass="22800">MPYSEFSLAKVKKTFEFTTSEKPALFAATPELTCSEITGEILNYNVPLALASNSEKARSEMIITPILIEVRKQLQSQISLFSGIDFTVEQELGLNGYCDFIFSSGLEQLFVSAPVMMLVEAKNEDLKGGIGQCVAEMYAAQIFNLREGQEISRIYGAVTSGTNWKFLRLTGKVVEIDLSEYYLASLNKILGIMVHSIRESLNLDE</sequence>
<dbReference type="AlphaFoldDB" id="A0A941JNF2"/>